<name>A0AAF0PQI2_SOLVR</name>
<dbReference type="EMBL" id="CP133612">
    <property type="protein sequence ID" value="WMV08836.1"/>
    <property type="molecule type" value="Genomic_DNA"/>
</dbReference>
<evidence type="ECO:0000313" key="1">
    <source>
        <dbReference type="EMBL" id="WMV08836.1"/>
    </source>
</evidence>
<organism evidence="1 2">
    <name type="scientific">Solanum verrucosum</name>
    <dbReference type="NCBI Taxonomy" id="315347"/>
    <lineage>
        <taxon>Eukaryota</taxon>
        <taxon>Viridiplantae</taxon>
        <taxon>Streptophyta</taxon>
        <taxon>Embryophyta</taxon>
        <taxon>Tracheophyta</taxon>
        <taxon>Spermatophyta</taxon>
        <taxon>Magnoliopsida</taxon>
        <taxon>eudicotyledons</taxon>
        <taxon>Gunneridae</taxon>
        <taxon>Pentapetalae</taxon>
        <taxon>asterids</taxon>
        <taxon>lamiids</taxon>
        <taxon>Solanales</taxon>
        <taxon>Solanaceae</taxon>
        <taxon>Solanoideae</taxon>
        <taxon>Solaneae</taxon>
        <taxon>Solanum</taxon>
    </lineage>
</organism>
<gene>
    <name evidence="1" type="ORF">MTR67_002221</name>
</gene>
<sequence>MLSQVVTNQVGQRENRQKVADTSRIREFLRIKPPSFTGSSVTEDPKNFVEELLKVFEIMHVVDAERVD</sequence>
<evidence type="ECO:0008006" key="3">
    <source>
        <dbReference type="Google" id="ProtNLM"/>
    </source>
</evidence>
<proteinExistence type="predicted"/>
<reference evidence="1" key="1">
    <citation type="submission" date="2023-08" db="EMBL/GenBank/DDBJ databases">
        <title>A de novo genome assembly of Solanum verrucosum Schlechtendal, a Mexican diploid species geographically isolated from the other diploid A-genome species in potato relatives.</title>
        <authorList>
            <person name="Hosaka K."/>
        </authorList>
    </citation>
    <scope>NUCLEOTIDE SEQUENCE</scope>
    <source>
        <tissue evidence="1">Young leaves</tissue>
    </source>
</reference>
<protein>
    <recommendedName>
        <fullName evidence="3">Gag-pol polyprotein</fullName>
    </recommendedName>
</protein>
<keyword evidence="2" id="KW-1185">Reference proteome</keyword>
<dbReference type="AlphaFoldDB" id="A0AAF0PQI2"/>
<dbReference type="Proteomes" id="UP001234989">
    <property type="component" value="Chromosome 1"/>
</dbReference>
<evidence type="ECO:0000313" key="2">
    <source>
        <dbReference type="Proteomes" id="UP001234989"/>
    </source>
</evidence>
<accession>A0AAF0PQI2</accession>